<comment type="caution">
    <text evidence="1">The sequence shown here is derived from an EMBL/GenBank/DDBJ whole genome shotgun (WGS) entry which is preliminary data.</text>
</comment>
<keyword evidence="2" id="KW-1185">Reference proteome</keyword>
<reference evidence="1 2" key="1">
    <citation type="submission" date="2023-07" db="EMBL/GenBank/DDBJ databases">
        <title>Sorghum-associated microbial communities from plants grown in Nebraska, USA.</title>
        <authorList>
            <person name="Schachtman D."/>
        </authorList>
    </citation>
    <scope>NUCLEOTIDE SEQUENCE [LARGE SCALE GENOMIC DNA]</scope>
    <source>
        <strain evidence="1 2">CC60</strain>
    </source>
</reference>
<evidence type="ECO:0000313" key="1">
    <source>
        <dbReference type="EMBL" id="MDQ0010323.1"/>
    </source>
</evidence>
<protein>
    <submittedName>
        <fullName evidence="1">Uncharacterized protein</fullName>
    </submittedName>
</protein>
<sequence length="172" mass="19164">MKQPDIKLNPNPRMRYEITATVTDAPGAFERIEGSVDYKVFNGACVPLTPVTGATVEPQKRLPVVFERDGENTFKAVIYVDQIQDEDYFGLGVCHWSVVGASADFHHGEVNFSPAIYHDDILGQKSVVRYFSERSYERASRSRIDIGSPSKSDFNDAGAIFSITLKAVEKLQ</sequence>
<dbReference type="EMBL" id="JAUSSK010000003">
    <property type="protein sequence ID" value="MDQ0010323.1"/>
    <property type="molecule type" value="Genomic_DNA"/>
</dbReference>
<gene>
    <name evidence="1" type="ORF">J2T07_002513</name>
</gene>
<dbReference type="RefSeq" id="WP_306850414.1">
    <property type="nucleotide sequence ID" value="NZ_JAUSSK010000003.1"/>
</dbReference>
<evidence type="ECO:0000313" key="2">
    <source>
        <dbReference type="Proteomes" id="UP001237737"/>
    </source>
</evidence>
<dbReference type="Proteomes" id="UP001237737">
    <property type="component" value="Unassembled WGS sequence"/>
</dbReference>
<organism evidence="1 2">
    <name type="scientific">Luteibacter jiangsuensis</name>
    <dbReference type="NCBI Taxonomy" id="637577"/>
    <lineage>
        <taxon>Bacteria</taxon>
        <taxon>Pseudomonadati</taxon>
        <taxon>Pseudomonadota</taxon>
        <taxon>Gammaproteobacteria</taxon>
        <taxon>Lysobacterales</taxon>
        <taxon>Rhodanobacteraceae</taxon>
        <taxon>Luteibacter</taxon>
    </lineage>
</organism>
<proteinExistence type="predicted"/>
<name>A0ABT9SZ86_9GAMM</name>
<accession>A0ABT9SZ86</accession>